<organism evidence="1 2">
    <name type="scientific">Devosia psychrophila</name>
    <dbReference type="NCBI Taxonomy" id="728005"/>
    <lineage>
        <taxon>Bacteria</taxon>
        <taxon>Pseudomonadati</taxon>
        <taxon>Pseudomonadota</taxon>
        <taxon>Alphaproteobacteria</taxon>
        <taxon>Hyphomicrobiales</taxon>
        <taxon>Devosiaceae</taxon>
        <taxon>Devosia</taxon>
    </lineage>
</organism>
<dbReference type="AlphaFoldDB" id="A0A1I1QN59"/>
<dbReference type="STRING" id="728005.SAMN04488059_13113"/>
<gene>
    <name evidence="1" type="ORF">SAMN04488059_13113</name>
</gene>
<protein>
    <submittedName>
        <fullName evidence="1">Uncharacterized protein</fullName>
    </submittedName>
</protein>
<accession>A0A1I1QN59</accession>
<evidence type="ECO:0000313" key="2">
    <source>
        <dbReference type="Proteomes" id="UP000182258"/>
    </source>
</evidence>
<name>A0A1I1QN59_9HYPH</name>
<reference evidence="1 2" key="1">
    <citation type="submission" date="2016-10" db="EMBL/GenBank/DDBJ databases">
        <authorList>
            <person name="de Groot N.N."/>
        </authorList>
    </citation>
    <scope>NUCLEOTIDE SEQUENCE [LARGE SCALE GENOMIC DNA]</scope>
    <source>
        <strain evidence="1 2">CGMCC 1.10210</strain>
    </source>
</reference>
<dbReference type="EMBL" id="FOMB01000031">
    <property type="protein sequence ID" value="SFD23422.1"/>
    <property type="molecule type" value="Genomic_DNA"/>
</dbReference>
<proteinExistence type="predicted"/>
<dbReference type="Proteomes" id="UP000182258">
    <property type="component" value="Unassembled WGS sequence"/>
</dbReference>
<evidence type="ECO:0000313" key="1">
    <source>
        <dbReference type="EMBL" id="SFD23422.1"/>
    </source>
</evidence>
<sequence length="73" mass="7839">MSASAMETGVTPMVTISTPQTHGIRAVLSALRAKNPTEVAHGNVLKPKTHATLLLLKPEERFDSPAFSGNHLY</sequence>